<evidence type="ECO:0000256" key="6">
    <source>
        <dbReference type="ARBA" id="ARBA00022989"/>
    </source>
</evidence>
<proteinExistence type="inferred from homology"/>
<accession>A0A399DTV2</accession>
<dbReference type="InterPro" id="IPR006312">
    <property type="entry name" value="TatA/E"/>
</dbReference>
<evidence type="ECO:0000256" key="4">
    <source>
        <dbReference type="ARBA" id="ARBA00022692"/>
    </source>
</evidence>
<dbReference type="NCBIfam" id="TIGR01411">
    <property type="entry name" value="tatAE"/>
    <property type="match status" value="1"/>
</dbReference>
<keyword evidence="2 9" id="KW-0813">Transport</keyword>
<comment type="similarity">
    <text evidence="9">Belongs to the TatA/E family.</text>
</comment>
<dbReference type="GO" id="GO:0043953">
    <property type="term" value="P:protein transport by the Tat complex"/>
    <property type="evidence" value="ECO:0007669"/>
    <property type="project" value="UniProtKB-UniRule"/>
</dbReference>
<comment type="subunit">
    <text evidence="9">Forms a complex with TatC.</text>
</comment>
<evidence type="ECO:0000256" key="8">
    <source>
        <dbReference type="ARBA" id="ARBA00023136"/>
    </source>
</evidence>
<keyword evidence="4 9" id="KW-0812">Transmembrane</keyword>
<dbReference type="EMBL" id="QWKX01000066">
    <property type="protein sequence ID" value="RIH75477.1"/>
    <property type="molecule type" value="Genomic_DNA"/>
</dbReference>
<evidence type="ECO:0000256" key="1">
    <source>
        <dbReference type="ARBA" id="ARBA00004162"/>
    </source>
</evidence>
<evidence type="ECO:0000256" key="5">
    <source>
        <dbReference type="ARBA" id="ARBA00022927"/>
    </source>
</evidence>
<feature type="region of interest" description="Disordered" evidence="10">
    <location>
        <begin position="38"/>
        <end position="59"/>
    </location>
</feature>
<protein>
    <recommendedName>
        <fullName evidence="9">Sec-independent protein translocase protein TatA</fullName>
    </recommendedName>
</protein>
<keyword evidence="8 9" id="KW-0472">Membrane</keyword>
<dbReference type="AlphaFoldDB" id="A0A399DTV2"/>
<evidence type="ECO:0000256" key="2">
    <source>
        <dbReference type="ARBA" id="ARBA00022448"/>
    </source>
</evidence>
<evidence type="ECO:0000313" key="11">
    <source>
        <dbReference type="EMBL" id="RIH75477.1"/>
    </source>
</evidence>
<dbReference type="PANTHER" id="PTHR42982">
    <property type="entry name" value="SEC-INDEPENDENT PROTEIN TRANSLOCASE PROTEIN TATA"/>
    <property type="match status" value="1"/>
</dbReference>
<keyword evidence="3 9" id="KW-1003">Cell membrane</keyword>
<dbReference type="RefSeq" id="WP_027887357.1">
    <property type="nucleotide sequence ID" value="NZ_JBHSXZ010000076.1"/>
</dbReference>
<dbReference type="InterPro" id="IPR003369">
    <property type="entry name" value="TatA/B/E"/>
</dbReference>
<evidence type="ECO:0000313" key="12">
    <source>
        <dbReference type="Proteomes" id="UP000266089"/>
    </source>
</evidence>
<organism evidence="11 12">
    <name type="scientific">Meiothermus taiwanensis</name>
    <dbReference type="NCBI Taxonomy" id="172827"/>
    <lineage>
        <taxon>Bacteria</taxon>
        <taxon>Thermotogati</taxon>
        <taxon>Deinococcota</taxon>
        <taxon>Deinococci</taxon>
        <taxon>Thermales</taxon>
        <taxon>Thermaceae</taxon>
        <taxon>Meiothermus</taxon>
    </lineage>
</organism>
<comment type="subcellular location">
    <subcellularLocation>
        <location evidence="1 9">Cell membrane</location>
        <topology evidence="1 9">Single-pass membrane protein</topology>
    </subcellularLocation>
</comment>
<evidence type="ECO:0000256" key="10">
    <source>
        <dbReference type="SAM" id="MobiDB-lite"/>
    </source>
</evidence>
<keyword evidence="7 9" id="KW-0811">Translocation</keyword>
<keyword evidence="6 9" id="KW-1133">Transmembrane helix</keyword>
<dbReference type="HAMAP" id="MF_00236">
    <property type="entry name" value="TatA_E"/>
    <property type="match status" value="1"/>
</dbReference>
<evidence type="ECO:0000256" key="9">
    <source>
        <dbReference type="HAMAP-Rule" id="MF_00236"/>
    </source>
</evidence>
<comment type="function">
    <text evidence="9">Part of the twin-arginine translocation (Tat) system that transports large folded proteins containing a characteristic twin-arginine motif in their signal peptide across membranes. TatA could form the protein-conducting channel of the Tat system.</text>
</comment>
<sequence length="59" mass="6613">MPLGPTELIIILLIVVLLFGARKLPELARGLGQSAREFRKGLNEDEKKPEESKPEQKQS</sequence>
<evidence type="ECO:0000256" key="7">
    <source>
        <dbReference type="ARBA" id="ARBA00023010"/>
    </source>
</evidence>
<dbReference type="Gene3D" id="1.20.5.3310">
    <property type="match status" value="1"/>
</dbReference>
<keyword evidence="5 9" id="KW-0653">Protein transport</keyword>
<comment type="caution">
    <text evidence="11">The sequence shown here is derived from an EMBL/GenBank/DDBJ whole genome shotgun (WGS) entry which is preliminary data.</text>
</comment>
<dbReference type="Pfam" id="PF02416">
    <property type="entry name" value="TatA_B_E"/>
    <property type="match status" value="1"/>
</dbReference>
<dbReference type="Proteomes" id="UP000266089">
    <property type="component" value="Unassembled WGS sequence"/>
</dbReference>
<evidence type="ECO:0000256" key="3">
    <source>
        <dbReference type="ARBA" id="ARBA00022475"/>
    </source>
</evidence>
<dbReference type="GO" id="GO:0033281">
    <property type="term" value="C:TAT protein transport complex"/>
    <property type="evidence" value="ECO:0007669"/>
    <property type="project" value="UniProtKB-UniRule"/>
</dbReference>
<reference evidence="11 12" key="1">
    <citation type="submission" date="2018-08" db="EMBL/GenBank/DDBJ databases">
        <title>Meiothermus cateniformans JCM 15151 genome sequencing project.</title>
        <authorList>
            <person name="Da Costa M.S."/>
            <person name="Albuquerque L."/>
            <person name="Raposo P."/>
            <person name="Froufe H.J.C."/>
            <person name="Barroso C.S."/>
            <person name="Egas C."/>
        </authorList>
    </citation>
    <scope>NUCLEOTIDE SEQUENCE [LARGE SCALE GENOMIC DNA]</scope>
    <source>
        <strain evidence="11 12">JCM 15151</strain>
    </source>
</reference>
<gene>
    <name evidence="11" type="primary">tatAy_1</name>
    <name evidence="9" type="synonym">tatA</name>
    <name evidence="11" type="ORF">Mcate_02217</name>
</gene>
<name>A0A399DTV2_9DEIN</name>
<dbReference type="GO" id="GO:0008320">
    <property type="term" value="F:protein transmembrane transporter activity"/>
    <property type="evidence" value="ECO:0007669"/>
    <property type="project" value="UniProtKB-UniRule"/>
</dbReference>
<dbReference type="PANTHER" id="PTHR42982:SF1">
    <property type="entry name" value="SEC-INDEPENDENT PROTEIN TRANSLOCASE PROTEIN TATA"/>
    <property type="match status" value="1"/>
</dbReference>